<dbReference type="OrthoDB" id="7507676at2"/>
<dbReference type="Pfam" id="PF02627">
    <property type="entry name" value="CMD"/>
    <property type="match status" value="1"/>
</dbReference>
<organism evidence="2 3">
    <name type="scientific">Azospirillum oryzae</name>
    <dbReference type="NCBI Taxonomy" id="286727"/>
    <lineage>
        <taxon>Bacteria</taxon>
        <taxon>Pseudomonadati</taxon>
        <taxon>Pseudomonadota</taxon>
        <taxon>Alphaproteobacteria</taxon>
        <taxon>Rhodospirillales</taxon>
        <taxon>Azospirillaceae</taxon>
        <taxon>Azospirillum</taxon>
    </lineage>
</organism>
<evidence type="ECO:0000313" key="2">
    <source>
        <dbReference type="EMBL" id="SMF89659.1"/>
    </source>
</evidence>
<dbReference type="RefSeq" id="WP_085091606.1">
    <property type="nucleotide sequence ID" value="NZ_FXAK01000009.1"/>
</dbReference>
<evidence type="ECO:0000313" key="3">
    <source>
        <dbReference type="Proteomes" id="UP000192936"/>
    </source>
</evidence>
<dbReference type="AlphaFoldDB" id="A0A1X7HPX4"/>
<reference evidence="2 3" key="1">
    <citation type="submission" date="2017-04" db="EMBL/GenBank/DDBJ databases">
        <authorList>
            <person name="Afonso C.L."/>
            <person name="Miller P.J."/>
            <person name="Scott M.A."/>
            <person name="Spackman E."/>
            <person name="Goraichik I."/>
            <person name="Dimitrov K.M."/>
            <person name="Suarez D.L."/>
            <person name="Swayne D.E."/>
        </authorList>
    </citation>
    <scope>NUCLEOTIDE SEQUENCE [LARGE SCALE GENOMIC DNA]</scope>
    <source>
        <strain evidence="2 3">A2P</strain>
    </source>
</reference>
<dbReference type="EMBL" id="FXAK01000009">
    <property type="protein sequence ID" value="SMF89659.1"/>
    <property type="molecule type" value="Genomic_DNA"/>
</dbReference>
<protein>
    <submittedName>
        <fullName evidence="2">4-carboxymuconolactone decarboxylase</fullName>
    </submittedName>
</protein>
<evidence type="ECO:0000259" key="1">
    <source>
        <dbReference type="Pfam" id="PF02627"/>
    </source>
</evidence>
<dbReference type="PANTHER" id="PTHR33570">
    <property type="entry name" value="4-CARBOXYMUCONOLACTONE DECARBOXYLASE FAMILY PROTEIN"/>
    <property type="match status" value="1"/>
</dbReference>
<dbReference type="Gene3D" id="1.20.1290.10">
    <property type="entry name" value="AhpD-like"/>
    <property type="match status" value="1"/>
</dbReference>
<dbReference type="GO" id="GO:0051920">
    <property type="term" value="F:peroxiredoxin activity"/>
    <property type="evidence" value="ECO:0007669"/>
    <property type="project" value="InterPro"/>
</dbReference>
<feature type="domain" description="Carboxymuconolactone decarboxylase-like" evidence="1">
    <location>
        <begin position="36"/>
        <end position="117"/>
    </location>
</feature>
<dbReference type="Proteomes" id="UP000192936">
    <property type="component" value="Unassembled WGS sequence"/>
</dbReference>
<dbReference type="InterPro" id="IPR003779">
    <property type="entry name" value="CMD-like"/>
</dbReference>
<dbReference type="STRING" id="286727.SAMN02982917_6818"/>
<dbReference type="InterPro" id="IPR052512">
    <property type="entry name" value="4CMD/NDH-1_regulator"/>
</dbReference>
<proteinExistence type="predicted"/>
<dbReference type="SUPFAM" id="SSF69118">
    <property type="entry name" value="AhpD-like"/>
    <property type="match status" value="1"/>
</dbReference>
<accession>A0A1X7HPX4</accession>
<dbReference type="PANTHER" id="PTHR33570:SF2">
    <property type="entry name" value="CARBOXYMUCONOLACTONE DECARBOXYLASE-LIKE DOMAIN-CONTAINING PROTEIN"/>
    <property type="match status" value="1"/>
</dbReference>
<gene>
    <name evidence="2" type="ORF">SAMN02982917_6818</name>
</gene>
<name>A0A1X7HPX4_9PROT</name>
<sequence>MDEPLQRAGERVRRDVLGDTYVDRAMAAADDFSRPFQQMVNEYCWGQCWADDALDRRQRSLLNLGMTAALGRMHEFELHLRGAIRNGLSDAELQAALIQIAVYCGIPSGVECFRIARKIRQEIAGDGTGDTP</sequence>
<dbReference type="InterPro" id="IPR029032">
    <property type="entry name" value="AhpD-like"/>
</dbReference>